<keyword evidence="3" id="KW-1185">Reference proteome</keyword>
<keyword evidence="1" id="KW-0472">Membrane</keyword>
<protein>
    <submittedName>
        <fullName evidence="2">Uncharacterized protein</fullName>
    </submittedName>
</protein>
<comment type="caution">
    <text evidence="2">The sequence shown here is derived from an EMBL/GenBank/DDBJ whole genome shotgun (WGS) entry which is preliminary data.</text>
</comment>
<evidence type="ECO:0000256" key="1">
    <source>
        <dbReference type="SAM" id="Phobius"/>
    </source>
</evidence>
<sequence length="115" mass="13453">MVTVPLYRLKKRTPPAVWFVAFLLTCFLLPFVSSLRMVHPGLAKTIATGWEIAKSDLFGGLIFVTFFVFLLSIFMFVVNGAFVFMRVLVGYDVRRNSSILKWIYLNFMRRRYSRK</sequence>
<proteinExistence type="predicted"/>
<evidence type="ECO:0000313" key="2">
    <source>
        <dbReference type="EMBL" id="PAU73378.1"/>
    </source>
</evidence>
<gene>
    <name evidence="2" type="ORF">CK497_01900</name>
</gene>
<keyword evidence="1" id="KW-0812">Transmembrane</keyword>
<name>A0ABX4HLX5_9GAMM</name>
<accession>A0ABX4HLX5</accession>
<reference evidence="2 3" key="1">
    <citation type="submission" date="2017-08" db="EMBL/GenBank/DDBJ databases">
        <title>Halomonas binhaiensis sp. nov., isolated from saline alkaline soil.</title>
        <authorList>
            <person name="Wang D."/>
            <person name="Zhang G."/>
        </authorList>
    </citation>
    <scope>NUCLEOTIDE SEQUENCE [LARGE SCALE GENOMIC DNA]</scope>
    <source>
        <strain evidence="2 3">WN018</strain>
    </source>
</reference>
<evidence type="ECO:0000313" key="3">
    <source>
        <dbReference type="Proteomes" id="UP000218675"/>
    </source>
</evidence>
<dbReference type="EMBL" id="NSKA01000001">
    <property type="protein sequence ID" value="PAU73378.1"/>
    <property type="molecule type" value="Genomic_DNA"/>
</dbReference>
<dbReference type="Proteomes" id="UP000218675">
    <property type="component" value="Unassembled WGS sequence"/>
</dbReference>
<keyword evidence="1" id="KW-1133">Transmembrane helix</keyword>
<organism evidence="2 3">
    <name type="scientific">Vreelandella alkaliphila</name>
    <dbReference type="NCBI Taxonomy" id="272774"/>
    <lineage>
        <taxon>Bacteria</taxon>
        <taxon>Pseudomonadati</taxon>
        <taxon>Pseudomonadota</taxon>
        <taxon>Gammaproteobacteria</taxon>
        <taxon>Oceanospirillales</taxon>
        <taxon>Halomonadaceae</taxon>
        <taxon>Vreelandella</taxon>
    </lineage>
</organism>
<feature type="transmembrane region" description="Helical" evidence="1">
    <location>
        <begin position="58"/>
        <end position="85"/>
    </location>
</feature>